<organism evidence="2 3">
    <name type="scientific">Antiquaquibacter soli</name>
    <dbReference type="NCBI Taxonomy" id="3064523"/>
    <lineage>
        <taxon>Bacteria</taxon>
        <taxon>Bacillati</taxon>
        <taxon>Actinomycetota</taxon>
        <taxon>Actinomycetes</taxon>
        <taxon>Micrococcales</taxon>
        <taxon>Microbacteriaceae</taxon>
        <taxon>Antiquaquibacter</taxon>
    </lineage>
</organism>
<protein>
    <submittedName>
        <fullName evidence="2">PrsW family intramembrane metalloprotease</fullName>
    </submittedName>
</protein>
<feature type="transmembrane region" description="Helical" evidence="1">
    <location>
        <begin position="188"/>
        <end position="209"/>
    </location>
</feature>
<keyword evidence="2" id="KW-0378">Hydrolase</keyword>
<proteinExistence type="predicted"/>
<keyword evidence="1" id="KW-0472">Membrane</keyword>
<dbReference type="Proteomes" id="UP001241072">
    <property type="component" value="Unassembled WGS sequence"/>
</dbReference>
<feature type="transmembrane region" description="Helical" evidence="1">
    <location>
        <begin position="50"/>
        <end position="74"/>
    </location>
</feature>
<dbReference type="RefSeq" id="WP_305002077.1">
    <property type="nucleotide sequence ID" value="NZ_JAUQUB010000001.1"/>
</dbReference>
<dbReference type="InterPro" id="IPR026898">
    <property type="entry name" value="PrsW"/>
</dbReference>
<dbReference type="GO" id="GO:0008237">
    <property type="term" value="F:metallopeptidase activity"/>
    <property type="evidence" value="ECO:0007669"/>
    <property type="project" value="UniProtKB-KW"/>
</dbReference>
<reference evidence="2 3" key="1">
    <citation type="submission" date="2023-07" db="EMBL/GenBank/DDBJ databases">
        <title>Protaetiibacter sp. nov WY-16 isolated from soil.</title>
        <authorList>
            <person name="Liu B."/>
            <person name="Wan Y."/>
        </authorList>
    </citation>
    <scope>NUCLEOTIDE SEQUENCE [LARGE SCALE GENOMIC DNA]</scope>
    <source>
        <strain evidence="2 3">WY-16</strain>
    </source>
</reference>
<sequence length="413" mass="43600">MTSIDPTSRTTDYTASAGVTAAQPAVAPVEVTAATATAAVPVVPRRSSGLLALGIVGIIVLSVVALFVVVYLVAGLGIDAFALGGIMALIPLAIVFFGVRWIDKWEPEPRVAVVFAFLWGAGVSVLIALIVGSEIDNVINSMGGPGPGYEFFSAAIQAPIVEEGGKGLGLLILFWAARKHFDGPVDGIVYAAWIAGGFAFTENILYFGSQLIEAGGVDASVVQIFLMRGIMSPFAHVMFTSFIGIALGLAARRTGAIGAIGFYLLGLIPAVLLHAFWNGALFFVSDFYGYYLLVQVPLFAGAVGLVIFLRRQESKLTSDRLSEYAAVGWFAPDEVAVLATPQGRRQALAWAGARGRRREMKRYIQNATKLAFARQRIITGRGRATAEADEALLLGAVVESRRAIVPPAAAPAA</sequence>
<accession>A0ABT9BKX8</accession>
<keyword evidence="1" id="KW-0812">Transmembrane</keyword>
<feature type="transmembrane region" description="Helical" evidence="1">
    <location>
        <begin position="229"/>
        <end position="250"/>
    </location>
</feature>
<keyword evidence="1" id="KW-1133">Transmembrane helix</keyword>
<feature type="transmembrane region" description="Helical" evidence="1">
    <location>
        <begin position="262"/>
        <end position="284"/>
    </location>
</feature>
<feature type="transmembrane region" description="Helical" evidence="1">
    <location>
        <begin position="290"/>
        <end position="309"/>
    </location>
</feature>
<feature type="transmembrane region" description="Helical" evidence="1">
    <location>
        <begin position="111"/>
        <end position="131"/>
    </location>
</feature>
<keyword evidence="2" id="KW-0482">Metalloprotease</keyword>
<dbReference type="PANTHER" id="PTHR36844:SF1">
    <property type="entry name" value="PROTEASE PRSW"/>
    <property type="match status" value="1"/>
</dbReference>
<dbReference type="EMBL" id="JAUQUB010000001">
    <property type="protein sequence ID" value="MDO7881670.1"/>
    <property type="molecule type" value="Genomic_DNA"/>
</dbReference>
<feature type="transmembrane region" description="Helical" evidence="1">
    <location>
        <begin position="151"/>
        <end position="176"/>
    </location>
</feature>
<keyword evidence="2" id="KW-0645">Protease</keyword>
<dbReference type="Pfam" id="PF13367">
    <property type="entry name" value="PrsW-protease"/>
    <property type="match status" value="1"/>
</dbReference>
<dbReference type="PANTHER" id="PTHR36844">
    <property type="entry name" value="PROTEASE PRSW"/>
    <property type="match status" value="1"/>
</dbReference>
<name>A0ABT9BKX8_9MICO</name>
<evidence type="ECO:0000313" key="3">
    <source>
        <dbReference type="Proteomes" id="UP001241072"/>
    </source>
</evidence>
<gene>
    <name evidence="2" type="ORF">Q5716_05440</name>
</gene>
<evidence type="ECO:0000313" key="2">
    <source>
        <dbReference type="EMBL" id="MDO7881670.1"/>
    </source>
</evidence>
<comment type="caution">
    <text evidence="2">The sequence shown here is derived from an EMBL/GenBank/DDBJ whole genome shotgun (WGS) entry which is preliminary data.</text>
</comment>
<evidence type="ECO:0000256" key="1">
    <source>
        <dbReference type="SAM" id="Phobius"/>
    </source>
</evidence>
<keyword evidence="3" id="KW-1185">Reference proteome</keyword>
<feature type="transmembrane region" description="Helical" evidence="1">
    <location>
        <begin position="80"/>
        <end position="99"/>
    </location>
</feature>